<feature type="transmembrane region" description="Helical" evidence="1">
    <location>
        <begin position="175"/>
        <end position="194"/>
    </location>
</feature>
<dbReference type="Proteomes" id="UP000479226">
    <property type="component" value="Unassembled WGS sequence"/>
</dbReference>
<feature type="transmembrane region" description="Helical" evidence="1">
    <location>
        <begin position="117"/>
        <end position="145"/>
    </location>
</feature>
<dbReference type="RefSeq" id="WP_165182122.1">
    <property type="nucleotide sequence ID" value="NZ_JAAKZI010000016.1"/>
</dbReference>
<keyword evidence="3" id="KW-1185">Reference proteome</keyword>
<comment type="caution">
    <text evidence="2">The sequence shown here is derived from an EMBL/GenBank/DDBJ whole genome shotgun (WGS) entry which is preliminary data.</text>
</comment>
<protein>
    <recommendedName>
        <fullName evidence="4">Glycosyltransferase RgtA/B/C/D-like domain-containing protein</fullName>
    </recommendedName>
</protein>
<keyword evidence="1" id="KW-0812">Transmembrane</keyword>
<organism evidence="2 3">
    <name type="scientific">Arthrobacter silviterrae</name>
    <dbReference type="NCBI Taxonomy" id="2026658"/>
    <lineage>
        <taxon>Bacteria</taxon>
        <taxon>Bacillati</taxon>
        <taxon>Actinomycetota</taxon>
        <taxon>Actinomycetes</taxon>
        <taxon>Micrococcales</taxon>
        <taxon>Micrococcaceae</taxon>
        <taxon>Arthrobacter</taxon>
    </lineage>
</organism>
<reference evidence="2 3" key="1">
    <citation type="submission" date="2020-02" db="EMBL/GenBank/DDBJ databases">
        <title>Genome sequence of the type strain DSM 27180 of Arthrobacter silviterrae.</title>
        <authorList>
            <person name="Gao J."/>
            <person name="Sun J."/>
        </authorList>
    </citation>
    <scope>NUCLEOTIDE SEQUENCE [LARGE SCALE GENOMIC DNA]</scope>
    <source>
        <strain evidence="2 3">DSM 27180</strain>
    </source>
</reference>
<evidence type="ECO:0000313" key="3">
    <source>
        <dbReference type="Proteomes" id="UP000479226"/>
    </source>
</evidence>
<evidence type="ECO:0008006" key="4">
    <source>
        <dbReference type="Google" id="ProtNLM"/>
    </source>
</evidence>
<feature type="transmembrane region" description="Helical" evidence="1">
    <location>
        <begin position="349"/>
        <end position="367"/>
    </location>
</feature>
<name>A0ABX0DAH7_9MICC</name>
<gene>
    <name evidence="2" type="ORF">G6N77_10535</name>
</gene>
<feature type="transmembrane region" description="Helical" evidence="1">
    <location>
        <begin position="201"/>
        <end position="218"/>
    </location>
</feature>
<keyword evidence="1" id="KW-0472">Membrane</keyword>
<accession>A0ABX0DAH7</accession>
<evidence type="ECO:0000256" key="1">
    <source>
        <dbReference type="SAM" id="Phobius"/>
    </source>
</evidence>
<feature type="transmembrane region" description="Helical" evidence="1">
    <location>
        <begin position="247"/>
        <end position="267"/>
    </location>
</feature>
<proteinExistence type="predicted"/>
<feature type="transmembrane region" description="Helical" evidence="1">
    <location>
        <begin position="321"/>
        <end position="342"/>
    </location>
</feature>
<feature type="transmembrane region" description="Helical" evidence="1">
    <location>
        <begin position="379"/>
        <end position="400"/>
    </location>
</feature>
<keyword evidence="1" id="KW-1133">Transmembrane helix</keyword>
<evidence type="ECO:0000313" key="2">
    <source>
        <dbReference type="EMBL" id="NGN83893.1"/>
    </source>
</evidence>
<sequence length="441" mass="46843">MQFVFFGLLVASETVPDQAITHNLGVAIKAGTYGPDGMIDRMGGTSDTFTECIVAATGLGHPGENVFVRAAYMPRLGSCTGGAKPLLETASGKPMPAGMVSSYSKYWAGYTVVTRPVIALFGLTGMRIVAGAMLLFSAILAVVVLGRRTGMWPAAGLLLPLGLATNLMSTPSTSFSQAFSISVMFFGVALTAWGASKSPKWGIFAVGLSAALFCYVDLLTTPAIPWAFCTVVAAGITFARRRALRPTLIAGVAAAAVWIIGFAGTWVSRWIFSAMFLGVRTTYKVIVGNIEFRTGGSHSGVSHALFAPTRANWVYWTTHVATARFVMIAAGIVIVVALFMIWRRHGLRTVAAWPLLSLSAIVVVVWFEVLNNHSQIHAFFVYRGYPAMLGVLLFAALTLWRLPIAGQVDPASTPEIASGLAPSDKGALEVAKTPSEALDNV</sequence>
<dbReference type="EMBL" id="JAAKZI010000016">
    <property type="protein sequence ID" value="NGN83893.1"/>
    <property type="molecule type" value="Genomic_DNA"/>
</dbReference>